<gene>
    <name evidence="2" type="ORF">Ga0080574_TMP4721</name>
</gene>
<dbReference type="Proteomes" id="UP000187059">
    <property type="component" value="Chromosome"/>
</dbReference>
<organism evidence="2 3">
    <name type="scientific">Salipiger abyssi</name>
    <dbReference type="NCBI Taxonomy" id="1250539"/>
    <lineage>
        <taxon>Bacteria</taxon>
        <taxon>Pseudomonadati</taxon>
        <taxon>Pseudomonadota</taxon>
        <taxon>Alphaproteobacteria</taxon>
        <taxon>Rhodobacterales</taxon>
        <taxon>Roseobacteraceae</taxon>
        <taxon>Salipiger</taxon>
    </lineage>
</organism>
<dbReference type="KEGG" id="paby:Ga0080574_TMP4721"/>
<keyword evidence="3" id="KW-1185">Reference proteome</keyword>
<dbReference type="AlphaFoldDB" id="A0A1P8V0A4"/>
<feature type="chain" id="PRO_5012433408" evidence="1">
    <location>
        <begin position="24"/>
        <end position="145"/>
    </location>
</feature>
<evidence type="ECO:0000256" key="1">
    <source>
        <dbReference type="SAM" id="SignalP"/>
    </source>
</evidence>
<keyword evidence="1" id="KW-0732">Signal</keyword>
<dbReference type="EMBL" id="CP015093">
    <property type="protein sequence ID" value="APZ55055.1"/>
    <property type="molecule type" value="Genomic_DNA"/>
</dbReference>
<evidence type="ECO:0000313" key="2">
    <source>
        <dbReference type="EMBL" id="APZ55055.1"/>
    </source>
</evidence>
<reference evidence="2 3" key="1">
    <citation type="submission" date="2016-04" db="EMBL/GenBank/DDBJ databases">
        <title>Deep-sea bacteria in the southern Pacific.</title>
        <authorList>
            <person name="Tang K."/>
        </authorList>
    </citation>
    <scope>NUCLEOTIDE SEQUENCE [LARGE SCALE GENOMIC DNA]</scope>
    <source>
        <strain evidence="2 3">JLT2014</strain>
    </source>
</reference>
<name>A0A1P8V0A4_9RHOB</name>
<proteinExistence type="predicted"/>
<protein>
    <submittedName>
        <fullName evidence="2">Uncharacterized protein</fullName>
    </submittedName>
</protein>
<feature type="signal peptide" evidence="1">
    <location>
        <begin position="1"/>
        <end position="23"/>
    </location>
</feature>
<accession>A0A1P8V0A4</accession>
<evidence type="ECO:0000313" key="3">
    <source>
        <dbReference type="Proteomes" id="UP000187059"/>
    </source>
</evidence>
<dbReference type="OrthoDB" id="7859318at2"/>
<dbReference type="RefSeq" id="WP_076705431.1">
    <property type="nucleotide sequence ID" value="NZ_CP015093.1"/>
</dbReference>
<sequence precursor="true">MKSLFSKIAALSLVATLSLGAQAATADTPTVLVDDRFEVFGITFGQAYGSVHLVYSVRELGGQTVLCGMTAHEKPQTLRFRRKILRKTWLKAGGKKVLGDLSFFEEFGVLEEGDPILGAAAACAPLPASARAPYELGMDRLSIRP</sequence>
<dbReference type="STRING" id="1250539.Ga0080574_TMP4721"/>